<sequence length="178" mass="20522">MEEKAMSETQFNQWLDQLVTLRLPLWQQLPEFDLYMDQVITETDHYLHPLGIEPLTKSMVNSYVKRKIIKRPKKKQYTRAHLAEIIIVSLFKTIFPLETIHTGINQARQTLDASQAYDQFVNQINAELASLTQPDSQSLFTADDNIAAITQKAAIRAVLYQLISQHALLLEKKTEPVK</sequence>
<protein>
    <recommendedName>
        <fullName evidence="3">BS ykrK family protein</fullName>
    </recommendedName>
</protein>
<dbReference type="InterPro" id="IPR014975">
    <property type="entry name" value="DUF1836"/>
</dbReference>
<evidence type="ECO:0000313" key="1">
    <source>
        <dbReference type="EMBL" id="KRM94821.1"/>
    </source>
</evidence>
<dbReference type="PANTHER" id="PTHR40056:SF1">
    <property type="entry name" value="DUF1836 DOMAIN-CONTAINING PROTEIN"/>
    <property type="match status" value="1"/>
</dbReference>
<accession>A0A0R2CTT0</accession>
<evidence type="ECO:0008006" key="3">
    <source>
        <dbReference type="Google" id="ProtNLM"/>
    </source>
</evidence>
<evidence type="ECO:0000313" key="2">
    <source>
        <dbReference type="Proteomes" id="UP000051638"/>
    </source>
</evidence>
<dbReference type="Proteomes" id="UP000051638">
    <property type="component" value="Unassembled WGS sequence"/>
</dbReference>
<keyword evidence="2" id="KW-1185">Reference proteome</keyword>
<proteinExistence type="predicted"/>
<name>A0A0R2CTT0_9LACO</name>
<dbReference type="Pfam" id="PF08876">
    <property type="entry name" value="DUF1836"/>
    <property type="match status" value="1"/>
</dbReference>
<dbReference type="STRING" id="1423796.FC24_GL000160"/>
<dbReference type="EMBL" id="AYYI01000082">
    <property type="protein sequence ID" value="KRM94821.1"/>
    <property type="molecule type" value="Genomic_DNA"/>
</dbReference>
<dbReference type="PATRIC" id="fig|1423796.3.peg.166"/>
<organism evidence="1 2">
    <name type="scientific">Loigolactobacillus rennini DSM 20253</name>
    <dbReference type="NCBI Taxonomy" id="1423796"/>
    <lineage>
        <taxon>Bacteria</taxon>
        <taxon>Bacillati</taxon>
        <taxon>Bacillota</taxon>
        <taxon>Bacilli</taxon>
        <taxon>Lactobacillales</taxon>
        <taxon>Lactobacillaceae</taxon>
        <taxon>Loigolactobacillus</taxon>
    </lineage>
</organism>
<reference evidence="1 2" key="1">
    <citation type="journal article" date="2015" name="Genome Announc.">
        <title>Expanding the biotechnology potential of lactobacilli through comparative genomics of 213 strains and associated genera.</title>
        <authorList>
            <person name="Sun Z."/>
            <person name="Harris H.M."/>
            <person name="McCann A."/>
            <person name="Guo C."/>
            <person name="Argimon S."/>
            <person name="Zhang W."/>
            <person name="Yang X."/>
            <person name="Jeffery I.B."/>
            <person name="Cooney J.C."/>
            <person name="Kagawa T.F."/>
            <person name="Liu W."/>
            <person name="Song Y."/>
            <person name="Salvetti E."/>
            <person name="Wrobel A."/>
            <person name="Rasinkangas P."/>
            <person name="Parkhill J."/>
            <person name="Rea M.C."/>
            <person name="O'Sullivan O."/>
            <person name="Ritari J."/>
            <person name="Douillard F.P."/>
            <person name="Paul Ross R."/>
            <person name="Yang R."/>
            <person name="Briner A.E."/>
            <person name="Felis G.E."/>
            <person name="de Vos W.M."/>
            <person name="Barrangou R."/>
            <person name="Klaenhammer T.R."/>
            <person name="Caufield P.W."/>
            <person name="Cui Y."/>
            <person name="Zhang H."/>
            <person name="O'Toole P.W."/>
        </authorList>
    </citation>
    <scope>NUCLEOTIDE SEQUENCE [LARGE SCALE GENOMIC DNA]</scope>
    <source>
        <strain evidence="1 2">DSM 20253</strain>
    </source>
</reference>
<comment type="caution">
    <text evidence="1">The sequence shown here is derived from an EMBL/GenBank/DDBJ whole genome shotgun (WGS) entry which is preliminary data.</text>
</comment>
<dbReference type="PANTHER" id="PTHR40056">
    <property type="entry name" value="HYPOTHETICAL CYTOSOLIC PROTEIN"/>
    <property type="match status" value="1"/>
</dbReference>
<dbReference type="AlphaFoldDB" id="A0A0R2CTT0"/>
<gene>
    <name evidence="1" type="ORF">FC24_GL000160</name>
</gene>